<dbReference type="InterPro" id="IPR046454">
    <property type="entry name" value="GpA_endonuclease"/>
</dbReference>
<dbReference type="GO" id="GO:0016887">
    <property type="term" value="F:ATP hydrolysis activity"/>
    <property type="evidence" value="ECO:0007669"/>
    <property type="project" value="InterPro"/>
</dbReference>
<keyword evidence="5" id="KW-1185">Reference proteome</keyword>
<evidence type="ECO:0000313" key="5">
    <source>
        <dbReference type="Proteomes" id="UP001238179"/>
    </source>
</evidence>
<dbReference type="GO" id="GO:0004519">
    <property type="term" value="F:endonuclease activity"/>
    <property type="evidence" value="ECO:0007669"/>
    <property type="project" value="InterPro"/>
</dbReference>
<dbReference type="GO" id="GO:0005524">
    <property type="term" value="F:ATP binding"/>
    <property type="evidence" value="ECO:0007669"/>
    <property type="project" value="InterPro"/>
</dbReference>
<dbReference type="AlphaFoldDB" id="A0AA48H6W2"/>
<evidence type="ECO:0000259" key="2">
    <source>
        <dbReference type="Pfam" id="PF05876"/>
    </source>
</evidence>
<feature type="region of interest" description="Disordered" evidence="1">
    <location>
        <begin position="620"/>
        <end position="643"/>
    </location>
</feature>
<dbReference type="PANTHER" id="PTHR34413:SF2">
    <property type="entry name" value="PROPHAGE TAIL FIBER ASSEMBLY PROTEIN HOMOLOG TFAE-RELATED"/>
    <property type="match status" value="1"/>
</dbReference>
<dbReference type="HAMAP" id="MF_04144">
    <property type="entry name" value="TERL_LAMBDA"/>
    <property type="match status" value="1"/>
</dbReference>
<dbReference type="InterPro" id="IPR046453">
    <property type="entry name" value="GpA_ATPase"/>
</dbReference>
<dbReference type="EMBL" id="AP027080">
    <property type="protein sequence ID" value="BDU72918.1"/>
    <property type="molecule type" value="Genomic_DNA"/>
</dbReference>
<dbReference type="Pfam" id="PF20454">
    <property type="entry name" value="GpA_nuclease"/>
    <property type="match status" value="1"/>
</dbReference>
<evidence type="ECO:0000259" key="3">
    <source>
        <dbReference type="Pfam" id="PF20454"/>
    </source>
</evidence>
<organism evidence="4 5">
    <name type="scientific">Mesoterricola silvestris</name>
    <dbReference type="NCBI Taxonomy" id="2927979"/>
    <lineage>
        <taxon>Bacteria</taxon>
        <taxon>Pseudomonadati</taxon>
        <taxon>Acidobacteriota</taxon>
        <taxon>Holophagae</taxon>
        <taxon>Holophagales</taxon>
        <taxon>Holophagaceae</taxon>
        <taxon>Mesoterricola</taxon>
    </lineage>
</organism>
<dbReference type="RefSeq" id="WP_316415893.1">
    <property type="nucleotide sequence ID" value="NZ_AP027080.1"/>
</dbReference>
<evidence type="ECO:0000313" key="4">
    <source>
        <dbReference type="EMBL" id="BDU72918.1"/>
    </source>
</evidence>
<evidence type="ECO:0000256" key="1">
    <source>
        <dbReference type="SAM" id="MobiDB-lite"/>
    </source>
</evidence>
<accession>A0AA48H6W2</accession>
<dbReference type="PANTHER" id="PTHR34413">
    <property type="entry name" value="PROPHAGE TAIL FIBER ASSEMBLY PROTEIN HOMOLOG TFAE-RELATED-RELATED"/>
    <property type="match status" value="1"/>
</dbReference>
<feature type="domain" description="Phage terminase large subunit GpA ATPase" evidence="2">
    <location>
        <begin position="58"/>
        <end position="306"/>
    </location>
</feature>
<dbReference type="Proteomes" id="UP001238179">
    <property type="component" value="Chromosome"/>
</dbReference>
<dbReference type="Gene3D" id="3.40.50.300">
    <property type="entry name" value="P-loop containing nucleotide triphosphate hydrolases"/>
    <property type="match status" value="1"/>
</dbReference>
<dbReference type="InterPro" id="IPR027417">
    <property type="entry name" value="P-loop_NTPase"/>
</dbReference>
<protein>
    <submittedName>
        <fullName evidence="4">Terminase</fullName>
    </submittedName>
</protein>
<sequence>MNEEYETSPEGFQALEEMEARLLRLLAPPSSITVSQWARENLWVTMGSRQGLLVPDAFQIEPMDAICDPEVREVIFLKPTQVGWSTLCNAAMGWAVAEHGMDVLMVQPAVDVGEKYSKDRLDPMIQASPVLSELLLLPTAKSAGSTVRNKFFRNGGSIFVGSGQAPKELRSFSSPFVILDERSAMKVDIDGEGDPGKIARARGDVFQNLKVMEGSTPAKSPGLDPTENSYLRSSKALFHVPCPHCNATWPFLWRHPNDQKTYLLRYEVDPRTRKVFPDSVHYVCIKCGAAIEETVWKQKMVDAGAWVHEHPEIRDIRGFRLNSLYAVSQSNWWVKLAQQWVDAQDSPTDLKTFINLRLAETFQEDFEAIDTNILTKRATGTWAKGQIPLGVGVITCFVDVQKDRLEAFIWGTGADGEMWLIDWEVLSAERDTTEDEVWEDLDEWLLRPRYHVNGRMIPIDLVLVDSGFHKTPVYKFVRPRQTPARRVFASRGEDHITKPGMAMESSSKKATVKLFIVDTMESKKKALSRLGRSIPGPNYVHLPSWCTEEFLNQMSSEKLSSEVDSKTRKVTYTWVQTRKRNEAWDGYANAIAAVWILQNILGPVRYADVAKLAAAAAMPGSGQNAEPVRRKRGTVSPGRFPNR</sequence>
<feature type="domain" description="Terminase large subunit GpA endonuclease" evidence="3">
    <location>
        <begin position="316"/>
        <end position="597"/>
    </location>
</feature>
<dbReference type="InterPro" id="IPR051220">
    <property type="entry name" value="TFA_Chaperone"/>
</dbReference>
<dbReference type="Pfam" id="PF05876">
    <property type="entry name" value="GpA_ATPase"/>
    <property type="match status" value="1"/>
</dbReference>
<name>A0AA48H6W2_9BACT</name>
<reference evidence="5" key="1">
    <citation type="journal article" date="2023" name="Int. J. Syst. Evol. Microbiol.">
        <title>Mesoterricola silvestris gen. nov., sp. nov., Mesoterricola sediminis sp. nov., Geothrix oryzae sp. nov., Geothrix edaphica sp. nov., Geothrix rubra sp. nov., and Geothrix limicola sp. nov., six novel members of Acidobacteriota isolated from soils.</title>
        <authorList>
            <person name="Itoh H."/>
            <person name="Sugisawa Y."/>
            <person name="Mise K."/>
            <person name="Xu Z."/>
            <person name="Kuniyasu M."/>
            <person name="Ushijima N."/>
            <person name="Kawano K."/>
            <person name="Kobayashi E."/>
            <person name="Shiratori Y."/>
            <person name="Masuda Y."/>
            <person name="Senoo K."/>
        </authorList>
    </citation>
    <scope>NUCLEOTIDE SEQUENCE [LARGE SCALE GENOMIC DNA]</scope>
    <source>
        <strain evidence="5">W79</strain>
    </source>
</reference>
<dbReference type="InterPro" id="IPR008866">
    <property type="entry name" value="Phage_lambda_GpA-like"/>
</dbReference>
<gene>
    <name evidence="4" type="ORF">METEAL_20920</name>
</gene>
<dbReference type="KEGG" id="msil:METEAL_20920"/>
<proteinExistence type="inferred from homology"/>